<keyword evidence="9" id="KW-0411">Iron-sulfur</keyword>
<dbReference type="Gene3D" id="3.90.320.10">
    <property type="match status" value="1"/>
</dbReference>
<keyword evidence="7" id="KW-0067">ATP-binding</keyword>
<keyword evidence="5" id="KW-0378">Hydrolase</keyword>
<dbReference type="InterPro" id="IPR042493">
    <property type="entry name" value="XPD_DNA_FeS"/>
</dbReference>
<evidence type="ECO:0000256" key="10">
    <source>
        <dbReference type="ARBA" id="ARBA00023125"/>
    </source>
</evidence>
<dbReference type="SUPFAM" id="SSF52540">
    <property type="entry name" value="P-loop containing nucleoside triphosphate hydrolases"/>
    <property type="match status" value="2"/>
</dbReference>
<dbReference type="AlphaFoldDB" id="A0A8I0DS62"/>
<dbReference type="Proteomes" id="UP000615234">
    <property type="component" value="Unassembled WGS sequence"/>
</dbReference>
<keyword evidence="4" id="KW-0227">DNA damage</keyword>
<evidence type="ECO:0000256" key="3">
    <source>
        <dbReference type="ARBA" id="ARBA00022741"/>
    </source>
</evidence>
<dbReference type="EMBL" id="JACOOX010000004">
    <property type="protein sequence ID" value="MBC5662798.1"/>
    <property type="molecule type" value="Genomic_DNA"/>
</dbReference>
<keyword evidence="3" id="KW-0547">Nucleotide-binding</keyword>
<keyword evidence="11" id="KW-0234">DNA repair</keyword>
<dbReference type="SMART" id="SM00488">
    <property type="entry name" value="DEXDc2"/>
    <property type="match status" value="1"/>
</dbReference>
<evidence type="ECO:0000259" key="14">
    <source>
        <dbReference type="PROSITE" id="PS51193"/>
    </source>
</evidence>
<accession>A0A8I0DS62</accession>
<evidence type="ECO:0000256" key="1">
    <source>
        <dbReference type="ARBA" id="ARBA00022485"/>
    </source>
</evidence>
<evidence type="ECO:0000256" key="6">
    <source>
        <dbReference type="ARBA" id="ARBA00022806"/>
    </source>
</evidence>
<comment type="similarity">
    <text evidence="13">Belongs to the helicase family. DinG subfamily.</text>
</comment>
<dbReference type="RefSeq" id="WP_186847639.1">
    <property type="nucleotide sequence ID" value="NZ_JACOOX010000004.1"/>
</dbReference>
<evidence type="ECO:0000256" key="7">
    <source>
        <dbReference type="ARBA" id="ARBA00022840"/>
    </source>
</evidence>
<dbReference type="InterPro" id="IPR045028">
    <property type="entry name" value="DinG/Rad3-like"/>
</dbReference>
<dbReference type="GO" id="GO:0003677">
    <property type="term" value="F:DNA binding"/>
    <property type="evidence" value="ECO:0007669"/>
    <property type="project" value="UniProtKB-KW"/>
</dbReference>
<dbReference type="GO" id="GO:0006281">
    <property type="term" value="P:DNA repair"/>
    <property type="evidence" value="ECO:0007669"/>
    <property type="project" value="UniProtKB-KW"/>
</dbReference>
<dbReference type="Pfam" id="PF13307">
    <property type="entry name" value="Helicase_C_2"/>
    <property type="match status" value="1"/>
</dbReference>
<dbReference type="InterPro" id="IPR006554">
    <property type="entry name" value="Helicase-like_DEXD_c2"/>
</dbReference>
<comment type="caution">
    <text evidence="15">The sequence shown here is derived from an EMBL/GenBank/DDBJ whole genome shotgun (WGS) entry which is preliminary data.</text>
</comment>
<dbReference type="PROSITE" id="PS51193">
    <property type="entry name" value="HELICASE_ATP_BIND_2"/>
    <property type="match status" value="1"/>
</dbReference>
<sequence length="856" mass="98350">MEFKVSVRHMVEFIYRCGDITSSSNGTLSKEAMNAGSKMHRKLQKMAGSYYDAEVPLKITMKKGIHDLDVTVEGRADGIIDLRGEKNRSRKKKEIERQVIRVEDRYWNRLLLKKTESLDLEVGEDFMEQNSAGTIGQMQEMNEPADVTIDEIKGVYRKLADIEVPETVHVAQAMCYAYIYAKEQSLDRINVQITYVNLESEEVKQFFYVFSCSFLEKWFHDTVDEMMKWVDHAISHARSRDASITELEFPYEYRKGQKQMAACVYKAIEGERRLFVQAPTGIGKTMAAMFPSVKAFATGLVSKIFYLTAKTIAGTVPDQALTLLRERGVKFSSVMLTAKEKICLNETMECDAEHCPYAKGHFDRVNDALFELITQEEKMDREIIRAYAKRYQVCPFELGLDASLFADAVIGDYNYVFDPRVNLKRFFSQTAYDTGRYVFLVDEAHNLVDRASSMYSATLYKEDFLAVKRLVMPYSKKLARSLESCNRELLELKKKCPEHGYQILNDIGVLYLKLLHLHTTMEAFLEDYKQIPERKEILEFYFALTTFLNIADLIDDSYVIYDELKSDGRFMVRLYCVHPANNLKLCLDKGVSTVFFSATILPVKYYMEMLSDTVTDQAIYIPSPFDPEKRQIMVGVDVSTKYTRRSVKEYKRVAEYIRQLFNAHSGNYMVFLPSYKMLQEVYEQMMEGDCSGMELLCQEQNMKEADREAFLDHFSAKRNVVAFCIMGGIFSEGIDLTGERLIGSVVVGPGLPQVCNERKIMMDYFNARKSMEAYAGSSVDGFKYAYLYPGINKVFQSAGRVIRTEADAGVILLLDERFGTGEYNSLFPVEWQDAVFGNFDQISQSIEQFWSNLNLS</sequence>
<dbReference type="GO" id="GO:0046872">
    <property type="term" value="F:metal ion binding"/>
    <property type="evidence" value="ECO:0007669"/>
    <property type="project" value="UniProtKB-KW"/>
</dbReference>
<evidence type="ECO:0000256" key="4">
    <source>
        <dbReference type="ARBA" id="ARBA00022763"/>
    </source>
</evidence>
<feature type="domain" description="Helicase ATP-binding" evidence="14">
    <location>
        <begin position="243"/>
        <end position="504"/>
    </location>
</feature>
<evidence type="ECO:0000256" key="13">
    <source>
        <dbReference type="ARBA" id="ARBA00038058"/>
    </source>
</evidence>
<proteinExistence type="inferred from homology"/>
<name>A0A8I0DS62_9FIRM</name>
<keyword evidence="2" id="KW-0479">Metal-binding</keyword>
<dbReference type="SMART" id="SM00491">
    <property type="entry name" value="HELICc2"/>
    <property type="match status" value="1"/>
</dbReference>
<evidence type="ECO:0000256" key="8">
    <source>
        <dbReference type="ARBA" id="ARBA00023004"/>
    </source>
</evidence>
<evidence type="ECO:0000313" key="15">
    <source>
        <dbReference type="EMBL" id="MBC5662798.1"/>
    </source>
</evidence>
<keyword evidence="12" id="KW-0413">Isomerase</keyword>
<evidence type="ECO:0000313" key="16">
    <source>
        <dbReference type="Proteomes" id="UP000615234"/>
    </source>
</evidence>
<dbReference type="Pfam" id="PF06733">
    <property type="entry name" value="DEAD_2"/>
    <property type="match status" value="1"/>
</dbReference>
<dbReference type="PANTHER" id="PTHR11472">
    <property type="entry name" value="DNA REPAIR DEAD HELICASE RAD3/XP-D SUBFAMILY MEMBER"/>
    <property type="match status" value="1"/>
</dbReference>
<dbReference type="Gene3D" id="1.10.275.40">
    <property type="match status" value="1"/>
</dbReference>
<evidence type="ECO:0000256" key="5">
    <source>
        <dbReference type="ARBA" id="ARBA00022801"/>
    </source>
</evidence>
<evidence type="ECO:0000256" key="9">
    <source>
        <dbReference type="ARBA" id="ARBA00023014"/>
    </source>
</evidence>
<keyword evidence="1" id="KW-0004">4Fe-4S</keyword>
<dbReference type="InterPro" id="IPR014013">
    <property type="entry name" value="Helic_SF1/SF2_ATP-bd_DinG/Rad3"/>
</dbReference>
<dbReference type="GO" id="GO:0016818">
    <property type="term" value="F:hydrolase activity, acting on acid anhydrides, in phosphorus-containing anhydrides"/>
    <property type="evidence" value="ECO:0007669"/>
    <property type="project" value="InterPro"/>
</dbReference>
<dbReference type="Gene3D" id="1.10.30.20">
    <property type="entry name" value="Bacterial XPD DNA helicase, FeS cluster domain"/>
    <property type="match status" value="1"/>
</dbReference>
<keyword evidence="6 15" id="KW-0347">Helicase</keyword>
<keyword evidence="16" id="KW-1185">Reference proteome</keyword>
<dbReference type="InterPro" id="IPR011604">
    <property type="entry name" value="PDDEXK-like_dom_sf"/>
</dbReference>
<evidence type="ECO:0000256" key="11">
    <source>
        <dbReference type="ARBA" id="ARBA00023204"/>
    </source>
</evidence>
<dbReference type="GO" id="GO:0005524">
    <property type="term" value="F:ATP binding"/>
    <property type="evidence" value="ECO:0007669"/>
    <property type="project" value="UniProtKB-KW"/>
</dbReference>
<dbReference type="InterPro" id="IPR027417">
    <property type="entry name" value="P-loop_NTPase"/>
</dbReference>
<gene>
    <name evidence="15" type="ORF">H8S09_07825</name>
</gene>
<dbReference type="GO" id="GO:0051539">
    <property type="term" value="F:4 iron, 4 sulfur cluster binding"/>
    <property type="evidence" value="ECO:0007669"/>
    <property type="project" value="UniProtKB-KW"/>
</dbReference>
<keyword evidence="10" id="KW-0238">DNA-binding</keyword>
<keyword evidence="8" id="KW-0408">Iron</keyword>
<dbReference type="Gene3D" id="3.40.50.300">
    <property type="entry name" value="P-loop containing nucleotide triphosphate hydrolases"/>
    <property type="match status" value="2"/>
</dbReference>
<evidence type="ECO:0000256" key="2">
    <source>
        <dbReference type="ARBA" id="ARBA00022723"/>
    </source>
</evidence>
<dbReference type="PANTHER" id="PTHR11472:SF34">
    <property type="entry name" value="REGULATOR OF TELOMERE ELONGATION HELICASE 1"/>
    <property type="match status" value="1"/>
</dbReference>
<dbReference type="InterPro" id="IPR010614">
    <property type="entry name" value="RAD3-like_helicase_DEAD"/>
</dbReference>
<evidence type="ECO:0000256" key="12">
    <source>
        <dbReference type="ARBA" id="ARBA00023235"/>
    </source>
</evidence>
<reference evidence="15 16" key="1">
    <citation type="submission" date="2020-08" db="EMBL/GenBank/DDBJ databases">
        <title>Genome public.</title>
        <authorList>
            <person name="Liu C."/>
            <person name="Sun Q."/>
        </authorList>
    </citation>
    <scope>NUCLEOTIDE SEQUENCE [LARGE SCALE GENOMIC DNA]</scope>
    <source>
        <strain evidence="15 16">NSJ-10</strain>
    </source>
</reference>
<protein>
    <submittedName>
        <fullName evidence="15">ATP-dependent DNA helicase</fullName>
    </submittedName>
</protein>
<dbReference type="InterPro" id="IPR006555">
    <property type="entry name" value="ATP-dep_Helicase_C"/>
</dbReference>
<organism evidence="15 16">
    <name type="scientific">Coprococcus hominis</name>
    <name type="common">ex Liu et al. 2022</name>
    <dbReference type="NCBI Taxonomy" id="2763039"/>
    <lineage>
        <taxon>Bacteria</taxon>
        <taxon>Bacillati</taxon>
        <taxon>Bacillota</taxon>
        <taxon>Clostridia</taxon>
        <taxon>Lachnospirales</taxon>
        <taxon>Lachnospiraceae</taxon>
        <taxon>Coprococcus</taxon>
    </lineage>
</organism>
<dbReference type="GO" id="GO:0003678">
    <property type="term" value="F:DNA helicase activity"/>
    <property type="evidence" value="ECO:0007669"/>
    <property type="project" value="InterPro"/>
</dbReference>